<reference evidence="1 2" key="1">
    <citation type="submission" date="2019-03" db="EMBL/GenBank/DDBJ databases">
        <title>Draft genome sequences of novel Actinobacteria.</title>
        <authorList>
            <person name="Sahin N."/>
            <person name="Ay H."/>
            <person name="Saygin H."/>
        </authorList>
    </citation>
    <scope>NUCLEOTIDE SEQUENCE [LARGE SCALE GENOMIC DNA]</scope>
    <source>
        <strain evidence="1 2">H3C3</strain>
    </source>
</reference>
<protein>
    <submittedName>
        <fullName evidence="1">Uncharacterized protein</fullName>
    </submittedName>
</protein>
<evidence type="ECO:0000313" key="1">
    <source>
        <dbReference type="EMBL" id="TDD92505.1"/>
    </source>
</evidence>
<sequence>MTKPPAAGPITIDFDELAKAAPEVADLHHVLARASARLAGLDVGADMPPDVGARVRAAVHAAAAETGRAAARVDGLDRGMASCARFAQIANGIALGAKIAEPLKYQLEVIGLSKWVTGLKVFGYAAEVPSLISDLSNPYLGTDRKVARGAVRVTAVAGADVGGAKAAQALGAAAGRRAAARELERGGTRLAARAAAKLVSGRVVMLAGGPAGITLGLAWTIADAKFNLTPKVADGALWTAGKVGDAAGEVAKGADKATPWDGVAPW</sequence>
<name>A0A4R5C183_9ACTN</name>
<evidence type="ECO:0000313" key="2">
    <source>
        <dbReference type="Proteomes" id="UP000294513"/>
    </source>
</evidence>
<dbReference type="RefSeq" id="WP_131891920.1">
    <property type="nucleotide sequence ID" value="NZ_SMKU01000039.1"/>
</dbReference>
<organism evidence="1 2">
    <name type="scientific">Actinomadura rubrisoli</name>
    <dbReference type="NCBI Taxonomy" id="2530368"/>
    <lineage>
        <taxon>Bacteria</taxon>
        <taxon>Bacillati</taxon>
        <taxon>Actinomycetota</taxon>
        <taxon>Actinomycetes</taxon>
        <taxon>Streptosporangiales</taxon>
        <taxon>Thermomonosporaceae</taxon>
        <taxon>Actinomadura</taxon>
    </lineage>
</organism>
<proteinExistence type="predicted"/>
<dbReference type="Proteomes" id="UP000294513">
    <property type="component" value="Unassembled WGS sequence"/>
</dbReference>
<comment type="caution">
    <text evidence="1">The sequence shown here is derived from an EMBL/GenBank/DDBJ whole genome shotgun (WGS) entry which is preliminary data.</text>
</comment>
<dbReference type="EMBL" id="SMKU01000039">
    <property type="protein sequence ID" value="TDD92505.1"/>
    <property type="molecule type" value="Genomic_DNA"/>
</dbReference>
<gene>
    <name evidence="1" type="ORF">E1298_10835</name>
</gene>
<keyword evidence="2" id="KW-1185">Reference proteome</keyword>
<dbReference type="AlphaFoldDB" id="A0A4R5C183"/>
<accession>A0A4R5C183</accession>